<evidence type="ECO:0000259" key="2">
    <source>
        <dbReference type="Pfam" id="PF10756"/>
    </source>
</evidence>
<dbReference type="RefSeq" id="WP_195170790.1">
    <property type="nucleotide sequence ID" value="NZ_CP062983.1"/>
</dbReference>
<gene>
    <name evidence="3" type="ORF">G4Y79_24060</name>
</gene>
<evidence type="ECO:0000313" key="4">
    <source>
        <dbReference type="Proteomes" id="UP000594468"/>
    </source>
</evidence>
<dbReference type="AlphaFoldDB" id="A0A7S8E986"/>
<feature type="transmembrane region" description="Helical" evidence="1">
    <location>
        <begin position="20"/>
        <end position="41"/>
    </location>
</feature>
<keyword evidence="1" id="KW-1133">Transmembrane helix</keyword>
<organism evidence="3 4">
    <name type="scientific">Phototrophicus methaneseepsis</name>
    <dbReference type="NCBI Taxonomy" id="2710758"/>
    <lineage>
        <taxon>Bacteria</taxon>
        <taxon>Bacillati</taxon>
        <taxon>Chloroflexota</taxon>
        <taxon>Candidatus Thermofontia</taxon>
        <taxon>Phototrophicales</taxon>
        <taxon>Phototrophicaceae</taxon>
        <taxon>Phototrophicus</taxon>
    </lineage>
</organism>
<name>A0A7S8E986_9CHLR</name>
<accession>A0A7S8E986</accession>
<protein>
    <submittedName>
        <fullName evidence="3">PH domain-containing protein</fullName>
    </submittedName>
</protein>
<sequence length="184" mass="20409">MGKLTHHNPPNLFQYRAQQALGLVGAVLLIVAMPLLVFIAVALEGPLLFLGVPLLGLLLLPLLHMLNASPPVSADDAGLTVRPFLLRERFIPWESVAEVRDYPLLPTENHETLRKFVVDGRKKYQAPRGQMLIIPALPWPYRLTGLFAGAGGRPVIALTSRTHTDYDTLMARVSRSLRRAQHIS</sequence>
<feature type="transmembrane region" description="Helical" evidence="1">
    <location>
        <begin position="47"/>
        <end position="66"/>
    </location>
</feature>
<dbReference type="InterPro" id="IPR019692">
    <property type="entry name" value="CFP-6_PH"/>
</dbReference>
<dbReference type="KEGG" id="pmet:G4Y79_24060"/>
<dbReference type="Pfam" id="PF10756">
    <property type="entry name" value="bPH_6"/>
    <property type="match status" value="1"/>
</dbReference>
<evidence type="ECO:0000313" key="3">
    <source>
        <dbReference type="EMBL" id="QPC82721.1"/>
    </source>
</evidence>
<proteinExistence type="predicted"/>
<reference evidence="3 4" key="1">
    <citation type="submission" date="2020-02" db="EMBL/GenBank/DDBJ databases">
        <authorList>
            <person name="Zheng R.K."/>
            <person name="Sun C.M."/>
        </authorList>
    </citation>
    <scope>NUCLEOTIDE SEQUENCE [LARGE SCALE GENOMIC DNA]</scope>
    <source>
        <strain evidence="4">rifampicinis</strain>
    </source>
</reference>
<feature type="domain" description="Low molecular weight protein antigen 6 PH" evidence="2">
    <location>
        <begin position="70"/>
        <end position="100"/>
    </location>
</feature>
<dbReference type="EMBL" id="CP062983">
    <property type="protein sequence ID" value="QPC82721.1"/>
    <property type="molecule type" value="Genomic_DNA"/>
</dbReference>
<keyword evidence="1" id="KW-0812">Transmembrane</keyword>
<evidence type="ECO:0000256" key="1">
    <source>
        <dbReference type="SAM" id="Phobius"/>
    </source>
</evidence>
<keyword evidence="1" id="KW-0472">Membrane</keyword>
<keyword evidence="4" id="KW-1185">Reference proteome</keyword>
<dbReference type="Proteomes" id="UP000594468">
    <property type="component" value="Chromosome"/>
</dbReference>